<protein>
    <submittedName>
        <fullName evidence="1">Uncharacterized protein</fullName>
    </submittedName>
</protein>
<dbReference type="RefSeq" id="WP_344698720.1">
    <property type="nucleotide sequence ID" value="NZ_BAABBM010000001.1"/>
</dbReference>
<accession>A0ABP7L408</accession>
<reference evidence="2" key="1">
    <citation type="journal article" date="2019" name="Int. J. Syst. Evol. Microbiol.">
        <title>The Global Catalogue of Microorganisms (GCM) 10K type strain sequencing project: providing services to taxonomists for standard genome sequencing and annotation.</title>
        <authorList>
            <consortium name="The Broad Institute Genomics Platform"/>
            <consortium name="The Broad Institute Genome Sequencing Center for Infectious Disease"/>
            <person name="Wu L."/>
            <person name="Ma J."/>
        </authorList>
    </citation>
    <scope>NUCLEOTIDE SEQUENCE [LARGE SCALE GENOMIC DNA]</scope>
    <source>
        <strain evidence="2">JCM 17543</strain>
    </source>
</reference>
<evidence type="ECO:0000313" key="1">
    <source>
        <dbReference type="EMBL" id="GAA3893931.1"/>
    </source>
</evidence>
<evidence type="ECO:0000313" key="2">
    <source>
        <dbReference type="Proteomes" id="UP001500827"/>
    </source>
</evidence>
<sequence>MEYVGRILVEDVSGCRFDIHQYRKRRLLFRVTKFALDTGEEVQRLDANTFVIASTRESLILVDIEE</sequence>
<name>A0ABP7L408_9SPHN</name>
<organism evidence="1 2">
    <name type="scientific">Sphingomonas limnosediminicola</name>
    <dbReference type="NCBI Taxonomy" id="940133"/>
    <lineage>
        <taxon>Bacteria</taxon>
        <taxon>Pseudomonadati</taxon>
        <taxon>Pseudomonadota</taxon>
        <taxon>Alphaproteobacteria</taxon>
        <taxon>Sphingomonadales</taxon>
        <taxon>Sphingomonadaceae</taxon>
        <taxon>Sphingomonas</taxon>
    </lineage>
</organism>
<proteinExistence type="predicted"/>
<gene>
    <name evidence="1" type="ORF">GCM10022276_11410</name>
</gene>
<dbReference type="Proteomes" id="UP001500827">
    <property type="component" value="Unassembled WGS sequence"/>
</dbReference>
<dbReference type="EMBL" id="BAABBM010000001">
    <property type="protein sequence ID" value="GAA3893931.1"/>
    <property type="molecule type" value="Genomic_DNA"/>
</dbReference>
<keyword evidence="2" id="KW-1185">Reference proteome</keyword>
<comment type="caution">
    <text evidence="1">The sequence shown here is derived from an EMBL/GenBank/DDBJ whole genome shotgun (WGS) entry which is preliminary data.</text>
</comment>